<dbReference type="InterPro" id="IPR000315">
    <property type="entry name" value="Znf_B-box"/>
</dbReference>
<reference evidence="5 6" key="1">
    <citation type="submission" date="2014-06" db="EMBL/GenBank/DDBJ databases">
        <authorList>
            <person name="Swart Estienne"/>
        </authorList>
    </citation>
    <scope>NUCLEOTIDE SEQUENCE [LARGE SCALE GENOMIC DNA]</scope>
    <source>
        <strain evidence="5 6">130c</strain>
    </source>
</reference>
<dbReference type="AlphaFoldDB" id="A0A078A6R4"/>
<keyword evidence="1" id="KW-0862">Zinc</keyword>
<organism evidence="5 6">
    <name type="scientific">Stylonychia lemnae</name>
    <name type="common">Ciliate</name>
    <dbReference type="NCBI Taxonomy" id="5949"/>
    <lineage>
        <taxon>Eukaryota</taxon>
        <taxon>Sar</taxon>
        <taxon>Alveolata</taxon>
        <taxon>Ciliophora</taxon>
        <taxon>Intramacronucleata</taxon>
        <taxon>Spirotrichea</taxon>
        <taxon>Stichotrichia</taxon>
        <taxon>Sporadotrichida</taxon>
        <taxon>Oxytrichidae</taxon>
        <taxon>Stylonychinae</taxon>
        <taxon>Stylonychia</taxon>
    </lineage>
</organism>
<evidence type="ECO:0000259" key="4">
    <source>
        <dbReference type="PROSITE" id="PS50119"/>
    </source>
</evidence>
<dbReference type="Proteomes" id="UP000039865">
    <property type="component" value="Unassembled WGS sequence"/>
</dbReference>
<feature type="compositionally biased region" description="Polar residues" evidence="3">
    <location>
        <begin position="428"/>
        <end position="447"/>
    </location>
</feature>
<protein>
    <submittedName>
        <fullName evidence="5">Ring zinc finger-containing protein</fullName>
    </submittedName>
</protein>
<feature type="compositionally biased region" description="Basic and acidic residues" evidence="3">
    <location>
        <begin position="448"/>
        <end position="458"/>
    </location>
</feature>
<evidence type="ECO:0000313" key="5">
    <source>
        <dbReference type="EMBL" id="CDW77581.1"/>
    </source>
</evidence>
<keyword evidence="2" id="KW-0175">Coiled coil</keyword>
<dbReference type="GO" id="GO:0008270">
    <property type="term" value="F:zinc ion binding"/>
    <property type="evidence" value="ECO:0007669"/>
    <property type="project" value="UniProtKB-KW"/>
</dbReference>
<feature type="compositionally biased region" description="Polar residues" evidence="3">
    <location>
        <begin position="368"/>
        <end position="384"/>
    </location>
</feature>
<dbReference type="SUPFAM" id="SSF57845">
    <property type="entry name" value="B-box zinc-binding domain"/>
    <property type="match status" value="1"/>
</dbReference>
<feature type="compositionally biased region" description="Polar residues" evidence="3">
    <location>
        <begin position="464"/>
        <end position="476"/>
    </location>
</feature>
<gene>
    <name evidence="5" type="primary">Contig9039.g9675</name>
    <name evidence="5" type="ORF">STYLEM_6544</name>
</gene>
<proteinExistence type="predicted"/>
<dbReference type="Gene3D" id="3.30.160.60">
    <property type="entry name" value="Classic Zinc Finger"/>
    <property type="match status" value="1"/>
</dbReference>
<evidence type="ECO:0000256" key="2">
    <source>
        <dbReference type="SAM" id="Coils"/>
    </source>
</evidence>
<feature type="coiled-coil region" evidence="2">
    <location>
        <begin position="160"/>
        <end position="211"/>
    </location>
</feature>
<dbReference type="EMBL" id="CCKQ01006287">
    <property type="protein sequence ID" value="CDW77581.1"/>
    <property type="molecule type" value="Genomic_DNA"/>
</dbReference>
<feature type="region of interest" description="Disordered" evidence="3">
    <location>
        <begin position="368"/>
        <end position="392"/>
    </location>
</feature>
<feature type="region of interest" description="Disordered" evidence="3">
    <location>
        <begin position="428"/>
        <end position="476"/>
    </location>
</feature>
<feature type="domain" description="B box-type" evidence="4">
    <location>
        <begin position="117"/>
        <end position="160"/>
    </location>
</feature>
<evidence type="ECO:0000256" key="1">
    <source>
        <dbReference type="PROSITE-ProRule" id="PRU00024"/>
    </source>
</evidence>
<name>A0A078A6R4_STYLE</name>
<keyword evidence="1" id="KW-0863">Zinc-finger</keyword>
<feature type="region of interest" description="Disordered" evidence="3">
    <location>
        <begin position="26"/>
        <end position="45"/>
    </location>
</feature>
<evidence type="ECO:0000256" key="3">
    <source>
        <dbReference type="SAM" id="MobiDB-lite"/>
    </source>
</evidence>
<keyword evidence="1" id="KW-0479">Metal-binding</keyword>
<accession>A0A078A6R4</accession>
<dbReference type="PROSITE" id="PS50119">
    <property type="entry name" value="ZF_BBOX"/>
    <property type="match status" value="1"/>
</dbReference>
<sequence>MNLDKYHSCKQAYGSVAGGQFLQKPLPTQQHQNKPPSVQSYSGQNHLLSPTNIYKTQGPNNYSSQASLSGYKPQHATFNQKQSMVNPTQGHKGSFANNSNALQQFNQSYLNKLSNLETKSKCYSHQYLNEFYCLECARDICSHCLLLPNSPHQGHKNVQIKDHLRKVQSQNKENAKYLDQVRKKFGKPSKANHAQEIIEEKQKELSESIDQKIEGTINKLRTLQDEVKRRYGDLIHSNIDQIEAQQNKIQLDATKNKVLAKTLQKALEQQDIGVVITQNQTLEDSLQSMHNQIKNYETLKKDCQDKREQYKLDAEKGTEEILQAINDKVKAVNEILDIPRYKHFELLNSPSNFDSPRELQLLESLLNPETSKKQNPPRSQSAKLDQSKQKQKEPLKFEKIIIQLQKEQQKTRQDIKNNIMADFQLQKFASSNSNNQPVTSTKSTTHYDTNEYKKEQQSRRLSMHSYQVNSQLSSYQ</sequence>
<feature type="coiled-coil region" evidence="2">
    <location>
        <begin position="279"/>
        <end position="313"/>
    </location>
</feature>
<keyword evidence="6" id="KW-1185">Reference proteome</keyword>
<evidence type="ECO:0000313" key="6">
    <source>
        <dbReference type="Proteomes" id="UP000039865"/>
    </source>
</evidence>
<dbReference type="InParanoid" id="A0A078A6R4"/>